<organism evidence="2 3">
    <name type="scientific">Abeliophyllum distichum</name>
    <dbReference type="NCBI Taxonomy" id="126358"/>
    <lineage>
        <taxon>Eukaryota</taxon>
        <taxon>Viridiplantae</taxon>
        <taxon>Streptophyta</taxon>
        <taxon>Embryophyta</taxon>
        <taxon>Tracheophyta</taxon>
        <taxon>Spermatophyta</taxon>
        <taxon>Magnoliopsida</taxon>
        <taxon>eudicotyledons</taxon>
        <taxon>Gunneridae</taxon>
        <taxon>Pentapetalae</taxon>
        <taxon>asterids</taxon>
        <taxon>lamiids</taxon>
        <taxon>Lamiales</taxon>
        <taxon>Oleaceae</taxon>
        <taxon>Forsythieae</taxon>
        <taxon>Abeliophyllum</taxon>
    </lineage>
</organism>
<feature type="region of interest" description="Disordered" evidence="1">
    <location>
        <begin position="58"/>
        <end position="96"/>
    </location>
</feature>
<proteinExistence type="predicted"/>
<reference evidence="3" key="1">
    <citation type="submission" date="2024-07" db="EMBL/GenBank/DDBJ databases">
        <title>Two chromosome-level genome assemblies of Korean endemic species Abeliophyllum distichum and Forsythia ovata (Oleaceae).</title>
        <authorList>
            <person name="Jang H."/>
        </authorList>
    </citation>
    <scope>NUCLEOTIDE SEQUENCE [LARGE SCALE GENOMIC DNA]</scope>
</reference>
<evidence type="ECO:0000256" key="1">
    <source>
        <dbReference type="SAM" id="MobiDB-lite"/>
    </source>
</evidence>
<feature type="compositionally biased region" description="Polar residues" evidence="1">
    <location>
        <begin position="82"/>
        <end position="96"/>
    </location>
</feature>
<comment type="caution">
    <text evidence="2">The sequence shown here is derived from an EMBL/GenBank/DDBJ whole genome shotgun (WGS) entry which is preliminary data.</text>
</comment>
<dbReference type="EMBL" id="JBFOLK010000011">
    <property type="protein sequence ID" value="KAL2475603.1"/>
    <property type="molecule type" value="Genomic_DNA"/>
</dbReference>
<evidence type="ECO:0000313" key="3">
    <source>
        <dbReference type="Proteomes" id="UP001604336"/>
    </source>
</evidence>
<gene>
    <name evidence="2" type="ORF">Adt_36339</name>
</gene>
<dbReference type="AlphaFoldDB" id="A0ABD1QHK8"/>
<evidence type="ECO:0000313" key="2">
    <source>
        <dbReference type="EMBL" id="KAL2475603.1"/>
    </source>
</evidence>
<name>A0ABD1QHK8_9LAMI</name>
<sequence length="136" mass="14695">MLGVICHHLFPSWRRTLICNLSPLGQQGDPAVSIPSQGEREGDVRGCEMGLKVAQKRGLPEVGTGVDSGEAKKSRVVPPQEASGSDQFSSLEEQGSIPNLSRWRERINIGFCLDELDPKILKRLPPLSAIGGSFCA</sequence>
<accession>A0ABD1QHK8</accession>
<protein>
    <submittedName>
        <fullName evidence="2">Uncharacterized protein</fullName>
    </submittedName>
</protein>
<keyword evidence="3" id="KW-1185">Reference proteome</keyword>
<dbReference type="Proteomes" id="UP001604336">
    <property type="component" value="Unassembled WGS sequence"/>
</dbReference>